<dbReference type="PRINTS" id="PR01755">
    <property type="entry name" value="SECFTRNLCASE"/>
</dbReference>
<dbReference type="Pfam" id="PF21760">
    <property type="entry name" value="SecD_1st"/>
    <property type="match status" value="1"/>
</dbReference>
<evidence type="ECO:0000256" key="4">
    <source>
        <dbReference type="ARBA" id="ARBA00022692"/>
    </source>
</evidence>
<dbReference type="InterPro" id="IPR022645">
    <property type="entry name" value="SecD/SecF_bac"/>
</dbReference>
<dbReference type="PANTHER" id="PTHR30081">
    <property type="entry name" value="PROTEIN-EXPORT MEMBRANE PROTEIN SEC"/>
    <property type="match status" value="1"/>
</dbReference>
<dbReference type="InterPro" id="IPR054384">
    <property type="entry name" value="SecDF_P1_head"/>
</dbReference>
<feature type="transmembrane region" description="Helical" evidence="9">
    <location>
        <begin position="964"/>
        <end position="988"/>
    </location>
</feature>
<keyword evidence="8 9" id="KW-0472">Membrane</keyword>
<feature type="domain" description="Protein translocase subunit SecDF P1" evidence="13">
    <location>
        <begin position="184"/>
        <end position="242"/>
    </location>
</feature>
<feature type="domain" description="Protein export membrane protein SecD/SecF C-terminal" evidence="12">
    <location>
        <begin position="500"/>
        <end position="669"/>
    </location>
</feature>
<feature type="transmembrane region" description="Helical" evidence="9">
    <location>
        <begin position="547"/>
        <end position="566"/>
    </location>
</feature>
<evidence type="ECO:0000256" key="1">
    <source>
        <dbReference type="ARBA" id="ARBA00004651"/>
    </source>
</evidence>
<dbReference type="InterPro" id="IPR005791">
    <property type="entry name" value="SecD"/>
</dbReference>
<feature type="transmembrane region" description="Helical" evidence="9">
    <location>
        <begin position="572"/>
        <end position="593"/>
    </location>
</feature>
<dbReference type="InterPro" id="IPR048631">
    <property type="entry name" value="SecD_1st"/>
</dbReference>
<evidence type="ECO:0000256" key="3">
    <source>
        <dbReference type="ARBA" id="ARBA00022475"/>
    </source>
</evidence>
<feature type="region of interest" description="Disordered" evidence="11">
    <location>
        <begin position="269"/>
        <end position="294"/>
    </location>
</feature>
<dbReference type="HAMAP" id="MF_01463_B">
    <property type="entry name" value="SecD_B"/>
    <property type="match status" value="1"/>
</dbReference>
<dbReference type="InterPro" id="IPR055344">
    <property type="entry name" value="SecD_SecF_C_bact"/>
</dbReference>
<evidence type="ECO:0000256" key="9">
    <source>
        <dbReference type="HAMAP-Rule" id="MF_01463"/>
    </source>
</evidence>
<dbReference type="Gene3D" id="3.30.1360.200">
    <property type="match status" value="1"/>
</dbReference>
<evidence type="ECO:0000256" key="8">
    <source>
        <dbReference type="ARBA" id="ARBA00023136"/>
    </source>
</evidence>
<feature type="compositionally biased region" description="Basic and acidic residues" evidence="11">
    <location>
        <begin position="269"/>
        <end position="285"/>
    </location>
</feature>
<feature type="transmembrane region" description="Helical" evidence="9">
    <location>
        <begin position="614"/>
        <end position="636"/>
    </location>
</feature>
<evidence type="ECO:0000256" key="7">
    <source>
        <dbReference type="ARBA" id="ARBA00023010"/>
    </source>
</evidence>
<feature type="domain" description="Protein export membrane protein SecD/SecF C-terminal" evidence="12">
    <location>
        <begin position="805"/>
        <end position="992"/>
    </location>
</feature>
<dbReference type="GO" id="GO:0065002">
    <property type="term" value="P:intracellular protein transmembrane transport"/>
    <property type="evidence" value="ECO:0007669"/>
    <property type="project" value="UniProtKB-UniRule"/>
</dbReference>
<dbReference type="AlphaFoldDB" id="A0A846MSJ4"/>
<dbReference type="RefSeq" id="WP_166920655.1">
    <property type="nucleotide sequence ID" value="NZ_JAASRN010000004.1"/>
</dbReference>
<accession>A0A846MSJ4</accession>
<dbReference type="NCBIfam" id="TIGR01129">
    <property type="entry name" value="secD"/>
    <property type="match status" value="1"/>
</dbReference>
<comment type="similarity">
    <text evidence="10">Belongs to the SecD/SecF family. SecF subfamily.</text>
</comment>
<evidence type="ECO:0000256" key="11">
    <source>
        <dbReference type="SAM" id="MobiDB-lite"/>
    </source>
</evidence>
<feature type="transmembrane region" description="Helical" evidence="9">
    <location>
        <begin position="7"/>
        <end position="29"/>
    </location>
</feature>
<comment type="function">
    <text evidence="9">Part of the Sec protein translocase complex. Interacts with the SecYEG preprotein conducting channel. SecDF uses the proton motive force (PMF) to complete protein translocation after the ATP-dependent function of SecA.</text>
</comment>
<dbReference type="Proteomes" id="UP000537126">
    <property type="component" value="Unassembled WGS sequence"/>
</dbReference>
<dbReference type="Gene3D" id="1.20.1640.10">
    <property type="entry name" value="Multidrug efflux transporter AcrB transmembrane domain"/>
    <property type="match status" value="2"/>
</dbReference>
<dbReference type="Pfam" id="PF07549">
    <property type="entry name" value="Sec_GG"/>
    <property type="match status" value="2"/>
</dbReference>
<protein>
    <recommendedName>
        <fullName evidence="9 10">Multifunctional fusion protein</fullName>
    </recommendedName>
    <domain>
        <recommendedName>
            <fullName evidence="9">Protein translocase subunit SecD</fullName>
        </recommendedName>
    </domain>
    <domain>
        <recommendedName>
            <fullName evidence="10">Protein-export membrane protein SecF</fullName>
        </recommendedName>
    </domain>
</protein>
<comment type="caution">
    <text evidence="15">The sequence shown here is derived from an EMBL/GenBank/DDBJ whole genome shotgun (WGS) entry which is preliminary data.</text>
</comment>
<dbReference type="NCBIfam" id="TIGR00966">
    <property type="entry name" value="transloc_SecF"/>
    <property type="match status" value="1"/>
</dbReference>
<feature type="transmembrane region" description="Helical" evidence="9">
    <location>
        <begin position="889"/>
        <end position="909"/>
    </location>
</feature>
<reference evidence="15 16" key="1">
    <citation type="submission" date="2020-03" db="EMBL/GenBank/DDBJ databases">
        <title>Genomic Encyclopedia of Type Strains, Phase IV (KMG-IV): sequencing the most valuable type-strain genomes for metagenomic binning, comparative biology and taxonomic classification.</title>
        <authorList>
            <person name="Goeker M."/>
        </authorList>
    </citation>
    <scope>NUCLEOTIDE SEQUENCE [LARGE SCALE GENOMIC DNA]</scope>
    <source>
        <strain evidence="15 16">DSM 5718</strain>
    </source>
</reference>
<feature type="transmembrane region" description="Helical" evidence="9">
    <location>
        <begin position="519"/>
        <end position="540"/>
    </location>
</feature>
<evidence type="ECO:0000256" key="2">
    <source>
        <dbReference type="ARBA" id="ARBA00022448"/>
    </source>
</evidence>
<dbReference type="EMBL" id="JAASRN010000004">
    <property type="protein sequence ID" value="NIK74668.1"/>
    <property type="molecule type" value="Genomic_DNA"/>
</dbReference>
<dbReference type="GO" id="GO:0015450">
    <property type="term" value="F:protein-transporting ATPase activity"/>
    <property type="evidence" value="ECO:0007669"/>
    <property type="project" value="InterPro"/>
</dbReference>
<dbReference type="NCBIfam" id="NF009585">
    <property type="entry name" value="PRK13024.1-5"/>
    <property type="match status" value="1"/>
</dbReference>
<evidence type="ECO:0000259" key="14">
    <source>
        <dbReference type="Pfam" id="PF22599"/>
    </source>
</evidence>
<organism evidence="15 16">
    <name type="scientific">Thermonema lapsum</name>
    <dbReference type="NCBI Taxonomy" id="28195"/>
    <lineage>
        <taxon>Bacteria</taxon>
        <taxon>Pseudomonadati</taxon>
        <taxon>Bacteroidota</taxon>
        <taxon>Cytophagia</taxon>
        <taxon>Cytophagales</taxon>
        <taxon>Thermonemataceae</taxon>
        <taxon>Thermonema</taxon>
    </lineage>
</organism>
<keyword evidence="3 9" id="KW-1003">Cell membrane</keyword>
<evidence type="ECO:0000313" key="16">
    <source>
        <dbReference type="Proteomes" id="UP000537126"/>
    </source>
</evidence>
<dbReference type="GO" id="GO:0006605">
    <property type="term" value="P:protein targeting"/>
    <property type="evidence" value="ECO:0007669"/>
    <property type="project" value="UniProtKB-UniRule"/>
</dbReference>
<dbReference type="GO" id="GO:0043952">
    <property type="term" value="P:protein transport by the Sec complex"/>
    <property type="evidence" value="ECO:0007669"/>
    <property type="project" value="UniProtKB-UniRule"/>
</dbReference>
<comment type="subcellular location">
    <subcellularLocation>
        <location evidence="1 9">Cell membrane</location>
        <topology evidence="1 9">Multi-pass membrane protein</topology>
    </subcellularLocation>
</comment>
<keyword evidence="7 9" id="KW-0811">Translocation</keyword>
<dbReference type="InterPro" id="IPR005665">
    <property type="entry name" value="SecF_bac"/>
</dbReference>
<evidence type="ECO:0000259" key="13">
    <source>
        <dbReference type="Pfam" id="PF21760"/>
    </source>
</evidence>
<dbReference type="HAMAP" id="MF_01464_B">
    <property type="entry name" value="SecF_B"/>
    <property type="match status" value="1"/>
</dbReference>
<evidence type="ECO:0000256" key="6">
    <source>
        <dbReference type="ARBA" id="ARBA00022989"/>
    </source>
</evidence>
<dbReference type="Gene3D" id="3.30.70.3220">
    <property type="match status" value="1"/>
</dbReference>
<dbReference type="FunFam" id="1.20.1640.10:FF:000004">
    <property type="entry name" value="Protein translocase subunit SecD"/>
    <property type="match status" value="1"/>
</dbReference>
<feature type="transmembrane region" description="Helical" evidence="9">
    <location>
        <begin position="706"/>
        <end position="727"/>
    </location>
</feature>
<evidence type="ECO:0000256" key="10">
    <source>
        <dbReference type="HAMAP-Rule" id="MF_01464"/>
    </source>
</evidence>
<keyword evidence="2 9" id="KW-0813">Transport</keyword>
<evidence type="ECO:0000259" key="12">
    <source>
        <dbReference type="Pfam" id="PF02355"/>
    </source>
</evidence>
<feature type="transmembrane region" description="Helical" evidence="9">
    <location>
        <begin position="829"/>
        <end position="848"/>
    </location>
</feature>
<proteinExistence type="inferred from homology"/>
<comment type="subunit">
    <text evidence="10">Forms a complex with SecD. Part of the essential Sec protein translocation apparatus which comprises SecA, SecYEG and auxiliary proteins SecDF. Other proteins may also be involved.</text>
</comment>
<dbReference type="InterPro" id="IPR048634">
    <property type="entry name" value="SecD_SecF_C"/>
</dbReference>
<keyword evidence="16" id="KW-1185">Reference proteome</keyword>
<comment type="similarity">
    <text evidence="9">Belongs to the SecD/SecF family. SecD subfamily.</text>
</comment>
<dbReference type="NCBIfam" id="TIGR00916">
    <property type="entry name" value="2A0604s01"/>
    <property type="match status" value="2"/>
</dbReference>
<comment type="caution">
    <text evidence="9">Lacks conserved residue(s) required for the propagation of feature annotation.</text>
</comment>
<dbReference type="Pfam" id="PF22599">
    <property type="entry name" value="SecDF_P1_head"/>
    <property type="match status" value="1"/>
</dbReference>
<keyword evidence="6 9" id="KW-1133">Transmembrane helix</keyword>
<feature type="transmembrane region" description="Helical" evidence="9">
    <location>
        <begin position="855"/>
        <end position="877"/>
    </location>
</feature>
<dbReference type="InterPro" id="IPR022646">
    <property type="entry name" value="SecD/SecF_CS"/>
</dbReference>
<keyword evidence="4 9" id="KW-0812">Transmembrane</keyword>
<evidence type="ECO:0000256" key="5">
    <source>
        <dbReference type="ARBA" id="ARBA00022927"/>
    </source>
</evidence>
<evidence type="ECO:0000313" key="15">
    <source>
        <dbReference type="EMBL" id="NIK74668.1"/>
    </source>
</evidence>
<dbReference type="InterPro" id="IPR022813">
    <property type="entry name" value="SecD/SecF_arch_bac"/>
</dbReference>
<feature type="transmembrane region" description="Helical" evidence="9">
    <location>
        <begin position="940"/>
        <end position="958"/>
    </location>
</feature>
<dbReference type="GO" id="GO:0005886">
    <property type="term" value="C:plasma membrane"/>
    <property type="evidence" value="ECO:0007669"/>
    <property type="project" value="UniProtKB-SubCell"/>
</dbReference>
<sequence length="1003" mass="110027">MSEKGAIKWLAIILGVLSVYYLSFTLVHYKVQSEAEAYATDKNGNIDFAQKQHYLDSVANVTVYNLGFRSFTYEEVQKRALSLGLDLQGGMHLVLEVSPADIVKALAGARAKTGDFEKALKLAQQKQQNSQAPFGTLFAEAYKEVKPDANLARLFANPGNKELTFNSSDEEVVAYLNKEINGAVDRAFEVLRRRIDKFGVANPAIQKLPTSGRIQVELPGVDDPERAKKLLSGVAKLEFYRVYPLTDLQYALLQLRDYLKIEDKAAQAEEKNPFEESNAKQKEEVSNPFEETSDSIAQAQTDSLKAADSLQAKQVQADSTKSDSLQIKRSRFDELFVLTGYGVYVSVEDTAEVNKILRDEMVRSFFPSNLRILWAAKPEAGVDNPLAGKLELYFIETRRDGKPLLEGDVIADARPDYDENGRPSVSMSMNAEGARKWAKITRENIGQRIAIVLDNYVYTAPTVQSEITGGNSSITGNFTVEEAADLANVLKAGKLPAPVRIVEEAVVGPSLGKESIRQGILSIVLGFILVLAFMAVYYGSSGWVANFALFINLLFIFGVLAPLGAVLTLPGIAGIVLTIGMAVDANVLIYERIREELKHGLPLVGAIEKGYTKALSSIIDANVTTFLTGLILYIFGSGPVQGFAIILLIGIVCSVFSSVFVSRLVVEYLAGDGKKPRINFITTFTRKVSEWLDSQNFDFIANRKKAYIFSSVVIVLGIVATLIMGGFNLGVDFKGGRSYVVEFDKAVSTQEVRAALAPVFENKAPEVKLFGANNRLKITTSYLIDDASDAADNTVREALEKGLNQFSEMNPKVLSSSKVGATIADDIRSTSQVAVVFSLIVIFLYILLRFRQWQYSLGAVVALFHDAFVVLSAYQLANLLGFSLEIDQVFIAAILTIIGYSINDTVVIFDRIREYRTEFGSMPLGVLLNKAINQTLSRTIITALTTFLVVFVLLLFGGEVLRGFAFALVVGVIFGTYSSVFIAAPIVYDFTKKNATKKAVDNA</sequence>
<dbReference type="PANTHER" id="PTHR30081:SF1">
    <property type="entry name" value="PROTEIN TRANSLOCASE SUBUNIT SECD"/>
    <property type="match status" value="1"/>
</dbReference>
<gene>
    <name evidence="9" type="primary">secD</name>
    <name evidence="10" type="synonym">secF</name>
    <name evidence="15" type="ORF">FHS56_002197</name>
</gene>
<dbReference type="SUPFAM" id="SSF82866">
    <property type="entry name" value="Multidrug efflux transporter AcrB transmembrane domain"/>
    <property type="match status" value="2"/>
</dbReference>
<name>A0A846MSJ4_9BACT</name>
<feature type="domain" description="SecDF P1 head subdomain" evidence="14">
    <location>
        <begin position="402"/>
        <end position="497"/>
    </location>
</feature>
<feature type="transmembrane region" description="Helical" evidence="9">
    <location>
        <begin position="642"/>
        <end position="666"/>
    </location>
</feature>
<keyword evidence="5 9" id="KW-0653">Protein transport</keyword>
<dbReference type="Pfam" id="PF02355">
    <property type="entry name" value="SecD_SecF_C"/>
    <property type="match status" value="2"/>
</dbReference>
<comment type="subunit">
    <text evidence="9">Forms a complex with SecF. Part of the essential Sec protein translocation apparatus which comprises SecA, SecYEG and auxiliary proteins SecDF. Other proteins may also be involved.</text>
</comment>